<name>W2TVU0_NECAM</name>
<dbReference type="Pfam" id="PF07690">
    <property type="entry name" value="MFS_1"/>
    <property type="match status" value="1"/>
</dbReference>
<dbReference type="PROSITE" id="PS50850">
    <property type="entry name" value="MFS"/>
    <property type="match status" value="1"/>
</dbReference>
<dbReference type="OMA" id="TSIMSEW"/>
<protein>
    <recommendedName>
        <fullName evidence="6">Major facilitator superfamily (MFS) profile domain-containing protein</fullName>
    </recommendedName>
</protein>
<evidence type="ECO:0000256" key="2">
    <source>
        <dbReference type="ARBA" id="ARBA00022692"/>
    </source>
</evidence>
<keyword evidence="2 5" id="KW-0812">Transmembrane</keyword>
<dbReference type="InterPro" id="IPR011701">
    <property type="entry name" value="MFS"/>
</dbReference>
<comment type="subcellular location">
    <subcellularLocation>
        <location evidence="1">Membrane</location>
        <topology evidence="1">Multi-pass membrane protein</topology>
    </subcellularLocation>
</comment>
<gene>
    <name evidence="7" type="ORF">NECAME_16565</name>
</gene>
<dbReference type="KEGG" id="nai:NECAME_16565"/>
<dbReference type="Proteomes" id="UP000053676">
    <property type="component" value="Unassembled WGS sequence"/>
</dbReference>
<dbReference type="EMBL" id="KI657634">
    <property type="protein sequence ID" value="ETN85938.1"/>
    <property type="molecule type" value="Genomic_DNA"/>
</dbReference>
<dbReference type="STRING" id="51031.W2TVU0"/>
<evidence type="ECO:0000313" key="7">
    <source>
        <dbReference type="EMBL" id="ETN85938.1"/>
    </source>
</evidence>
<dbReference type="Gene3D" id="1.20.1250.20">
    <property type="entry name" value="MFS general substrate transporter like domains"/>
    <property type="match status" value="1"/>
</dbReference>
<feature type="transmembrane region" description="Helical" evidence="5">
    <location>
        <begin position="50"/>
        <end position="73"/>
    </location>
</feature>
<evidence type="ECO:0000256" key="5">
    <source>
        <dbReference type="SAM" id="Phobius"/>
    </source>
</evidence>
<feature type="transmembrane region" description="Helical" evidence="5">
    <location>
        <begin position="141"/>
        <end position="168"/>
    </location>
</feature>
<dbReference type="OrthoDB" id="3936150at2759"/>
<keyword evidence="8" id="KW-1185">Reference proteome</keyword>
<reference evidence="8" key="1">
    <citation type="journal article" date="2014" name="Nat. Genet.">
        <title>Genome of the human hookworm Necator americanus.</title>
        <authorList>
            <person name="Tang Y.T."/>
            <person name="Gao X."/>
            <person name="Rosa B.A."/>
            <person name="Abubucker S."/>
            <person name="Hallsworth-Pepin K."/>
            <person name="Martin J."/>
            <person name="Tyagi R."/>
            <person name="Heizer E."/>
            <person name="Zhang X."/>
            <person name="Bhonagiri-Palsikar V."/>
            <person name="Minx P."/>
            <person name="Warren W.C."/>
            <person name="Wang Q."/>
            <person name="Zhan B."/>
            <person name="Hotez P.J."/>
            <person name="Sternberg P.W."/>
            <person name="Dougall A."/>
            <person name="Gaze S.T."/>
            <person name="Mulvenna J."/>
            <person name="Sotillo J."/>
            <person name="Ranganathan S."/>
            <person name="Rabelo E.M."/>
            <person name="Wilson R.K."/>
            <person name="Felgner P.L."/>
            <person name="Bethony J."/>
            <person name="Hawdon J.M."/>
            <person name="Gasser R.B."/>
            <person name="Loukas A."/>
            <person name="Mitreva M."/>
        </authorList>
    </citation>
    <scope>NUCLEOTIDE SEQUENCE [LARGE SCALE GENOMIC DNA]</scope>
</reference>
<sequence length="212" mass="23438">MVYTIGENRITPKQENPLEAIVVQFPEQPKKISFDFLLVQHLGNFGRYQLLQFVLLCLPTIFVAMHVMSWTFVAAPPEIICLNSTTGENCTTNGYSAVDKWEMNGDRSWIKATVQSLYYIGQMTGSLFCGVMGDKIGRKRVFYLAIVIQTLCGTLLTVAPTWWLFAILKGGTGFSQPGIFGVAVVLGMELVGAKYRRLGAVIAGAFYAFGEV</sequence>
<dbReference type="GO" id="GO:0022857">
    <property type="term" value="F:transmembrane transporter activity"/>
    <property type="evidence" value="ECO:0007669"/>
    <property type="project" value="InterPro"/>
</dbReference>
<dbReference type="AlphaFoldDB" id="W2TVU0"/>
<accession>W2TVU0</accession>
<dbReference type="GO" id="GO:0016020">
    <property type="term" value="C:membrane"/>
    <property type="evidence" value="ECO:0007669"/>
    <property type="project" value="UniProtKB-SubCell"/>
</dbReference>
<evidence type="ECO:0000256" key="4">
    <source>
        <dbReference type="ARBA" id="ARBA00023136"/>
    </source>
</evidence>
<keyword evidence="4 5" id="KW-0472">Membrane</keyword>
<organism evidence="7 8">
    <name type="scientific">Necator americanus</name>
    <name type="common">Human hookworm</name>
    <dbReference type="NCBI Taxonomy" id="51031"/>
    <lineage>
        <taxon>Eukaryota</taxon>
        <taxon>Metazoa</taxon>
        <taxon>Ecdysozoa</taxon>
        <taxon>Nematoda</taxon>
        <taxon>Chromadorea</taxon>
        <taxon>Rhabditida</taxon>
        <taxon>Rhabditina</taxon>
        <taxon>Rhabditomorpha</taxon>
        <taxon>Strongyloidea</taxon>
        <taxon>Ancylostomatidae</taxon>
        <taxon>Bunostominae</taxon>
        <taxon>Necator</taxon>
    </lineage>
</organism>
<feature type="transmembrane region" description="Helical" evidence="5">
    <location>
        <begin position="174"/>
        <end position="192"/>
    </location>
</feature>
<evidence type="ECO:0000259" key="6">
    <source>
        <dbReference type="PROSITE" id="PS50850"/>
    </source>
</evidence>
<keyword evidence="3 5" id="KW-1133">Transmembrane helix</keyword>
<evidence type="ECO:0000256" key="1">
    <source>
        <dbReference type="ARBA" id="ARBA00004141"/>
    </source>
</evidence>
<dbReference type="PANTHER" id="PTHR24064">
    <property type="entry name" value="SOLUTE CARRIER FAMILY 22 MEMBER"/>
    <property type="match status" value="1"/>
</dbReference>
<feature type="domain" description="Major facilitator superfamily (MFS) profile" evidence="6">
    <location>
        <begin position="52"/>
        <end position="212"/>
    </location>
</feature>
<evidence type="ECO:0000313" key="8">
    <source>
        <dbReference type="Proteomes" id="UP000053676"/>
    </source>
</evidence>
<dbReference type="InterPro" id="IPR020846">
    <property type="entry name" value="MFS_dom"/>
</dbReference>
<evidence type="ECO:0000256" key="3">
    <source>
        <dbReference type="ARBA" id="ARBA00022989"/>
    </source>
</evidence>
<dbReference type="InterPro" id="IPR036259">
    <property type="entry name" value="MFS_trans_sf"/>
</dbReference>
<proteinExistence type="predicted"/>
<dbReference type="SUPFAM" id="SSF103473">
    <property type="entry name" value="MFS general substrate transporter"/>
    <property type="match status" value="1"/>
</dbReference>